<organism evidence="4 5">
    <name type="scientific">Plesiocystis pacifica SIR-1</name>
    <dbReference type="NCBI Taxonomy" id="391625"/>
    <lineage>
        <taxon>Bacteria</taxon>
        <taxon>Pseudomonadati</taxon>
        <taxon>Myxococcota</taxon>
        <taxon>Polyangia</taxon>
        <taxon>Nannocystales</taxon>
        <taxon>Nannocystaceae</taxon>
        <taxon>Plesiocystis</taxon>
    </lineage>
</organism>
<reference evidence="4 5" key="1">
    <citation type="submission" date="2007-06" db="EMBL/GenBank/DDBJ databases">
        <authorList>
            <person name="Shimkets L."/>
            <person name="Ferriera S."/>
            <person name="Johnson J."/>
            <person name="Kravitz S."/>
            <person name="Beeson K."/>
            <person name="Sutton G."/>
            <person name="Rogers Y.-H."/>
            <person name="Friedman R."/>
            <person name="Frazier M."/>
            <person name="Venter J.C."/>
        </authorList>
    </citation>
    <scope>NUCLEOTIDE SEQUENCE [LARGE SCALE GENOMIC DNA]</scope>
    <source>
        <strain evidence="4 5">SIR-1</strain>
    </source>
</reference>
<dbReference type="Gene3D" id="2.60.120.230">
    <property type="match status" value="1"/>
</dbReference>
<evidence type="ECO:0000313" key="5">
    <source>
        <dbReference type="Proteomes" id="UP000005801"/>
    </source>
</evidence>
<feature type="compositionally biased region" description="Low complexity" evidence="2">
    <location>
        <begin position="51"/>
        <end position="64"/>
    </location>
</feature>
<dbReference type="Pfam" id="PF03712">
    <property type="entry name" value="Cu2_monoox_C"/>
    <property type="match status" value="1"/>
</dbReference>
<dbReference type="STRING" id="391625.PPSIR1_03463"/>
<dbReference type="GO" id="GO:0004500">
    <property type="term" value="F:dopamine beta-monooxygenase activity"/>
    <property type="evidence" value="ECO:0007669"/>
    <property type="project" value="InterPro"/>
</dbReference>
<proteinExistence type="predicted"/>
<dbReference type="PANTHER" id="PTHR10157">
    <property type="entry name" value="DOPAMINE BETA HYDROXYLASE RELATED"/>
    <property type="match status" value="1"/>
</dbReference>
<dbReference type="InterPro" id="IPR024548">
    <property type="entry name" value="Cu2_monoox_C"/>
</dbReference>
<dbReference type="EMBL" id="ABCS01000025">
    <property type="protein sequence ID" value="EDM78895.1"/>
    <property type="molecule type" value="Genomic_DNA"/>
</dbReference>
<feature type="region of interest" description="Disordered" evidence="2">
    <location>
        <begin position="19"/>
        <end position="64"/>
    </location>
</feature>
<dbReference type="InterPro" id="IPR036939">
    <property type="entry name" value="Cu2_ascorb_mOase_N_sf"/>
</dbReference>
<dbReference type="OrthoDB" id="258766at2"/>
<sequence>MGLCALLVPLAVGCGDAPAGDDELGESGEVGSNGEVTGEDGPVDDTEATDSADTTTETGTDTGEAGLTYWKDAKAVIDARCVSCHQAGAIAPFALETWEQVENFAPLLGESIVAGSMPPWPPSADCNSFQHDRSLSAEQEALLLGWIDAGYPEGDPADAPEPPPEPEPWEPDLIIELPEPYSPAPGELDDYRCFAIPWPEELTEEQFVVGHEVFPGQPELVHHVITFVADPDEAPAYQAFDDEDPGPGYSCFGGPGKVDWSARWLGDWAPGAERWEAPAGTGVRVLPGSLLIVQVHYSALGGEPQPDLTSLAFQTQPEVERRGDFIPIVNYGWVLGATPMTIPAGESGVTHGVTLARENPIIQYLTSNLGVSPSDELEVWRATLHMHMLGTRAQLTLEEGGEDTCLLNIEDWDFNWQGDYLMEEPQLFGPGDAVRLDCEYDNSPENQPIVDGGPLEPADVGWGDGTLDEMCLGILYMATK</sequence>
<protein>
    <recommendedName>
        <fullName evidence="3">Copper type II ascorbate-dependent monooxygenase C-terminal domain-containing protein</fullName>
    </recommendedName>
</protein>
<dbReference type="RefSeq" id="WP_006971951.1">
    <property type="nucleotide sequence ID" value="NZ_ABCS01000025.1"/>
</dbReference>
<gene>
    <name evidence="4" type="ORF">PPSIR1_03463</name>
</gene>
<evidence type="ECO:0000313" key="4">
    <source>
        <dbReference type="EMBL" id="EDM78895.1"/>
    </source>
</evidence>
<evidence type="ECO:0000256" key="2">
    <source>
        <dbReference type="SAM" id="MobiDB-lite"/>
    </source>
</evidence>
<keyword evidence="1" id="KW-1015">Disulfide bond</keyword>
<name>A6G5F2_9BACT</name>
<dbReference type="Proteomes" id="UP000005801">
    <property type="component" value="Unassembled WGS sequence"/>
</dbReference>
<feature type="compositionally biased region" description="Low complexity" evidence="2">
    <location>
        <begin position="27"/>
        <end position="36"/>
    </location>
</feature>
<accession>A6G5F2</accession>
<evidence type="ECO:0000259" key="3">
    <source>
        <dbReference type="Pfam" id="PF03712"/>
    </source>
</evidence>
<dbReference type="GO" id="GO:0005507">
    <property type="term" value="F:copper ion binding"/>
    <property type="evidence" value="ECO:0007669"/>
    <property type="project" value="InterPro"/>
</dbReference>
<dbReference type="eggNOG" id="COG2010">
    <property type="taxonomic scope" value="Bacteria"/>
</dbReference>
<feature type="compositionally biased region" description="Acidic residues" evidence="2">
    <location>
        <begin position="37"/>
        <end position="50"/>
    </location>
</feature>
<dbReference type="InterPro" id="IPR000945">
    <property type="entry name" value="DBH-like"/>
</dbReference>
<feature type="domain" description="Copper type II ascorbate-dependent monooxygenase C-terminal" evidence="3">
    <location>
        <begin position="376"/>
        <end position="453"/>
    </location>
</feature>
<evidence type="ECO:0000256" key="1">
    <source>
        <dbReference type="ARBA" id="ARBA00023157"/>
    </source>
</evidence>
<dbReference type="PANTHER" id="PTHR10157:SF23">
    <property type="entry name" value="MOXD1 HOMOLOG 1"/>
    <property type="match status" value="1"/>
</dbReference>
<dbReference type="AlphaFoldDB" id="A6G5F2"/>
<dbReference type="InterPro" id="IPR014784">
    <property type="entry name" value="Cu2_ascorb_mOase-like_C"/>
</dbReference>
<keyword evidence="5" id="KW-1185">Reference proteome</keyword>
<dbReference type="Gene3D" id="2.60.120.310">
    <property type="entry name" value="Copper type II, ascorbate-dependent monooxygenase, N-terminal domain"/>
    <property type="match status" value="1"/>
</dbReference>
<comment type="caution">
    <text evidence="4">The sequence shown here is derived from an EMBL/GenBank/DDBJ whole genome shotgun (WGS) entry which is preliminary data.</text>
</comment>
<dbReference type="SUPFAM" id="SSF49742">
    <property type="entry name" value="PHM/PNGase F"/>
    <property type="match status" value="2"/>
</dbReference>
<dbReference type="InterPro" id="IPR008977">
    <property type="entry name" value="PHM/PNGase_F_dom_sf"/>
</dbReference>